<name>A0A0M0L0B5_9BACI</name>
<dbReference type="Proteomes" id="UP000037558">
    <property type="component" value="Unassembled WGS sequence"/>
</dbReference>
<accession>A0A0M0L0B5</accession>
<evidence type="ECO:0000313" key="2">
    <source>
        <dbReference type="EMBL" id="KOO44322.1"/>
    </source>
</evidence>
<organism evidence="2 3">
    <name type="scientific">Priestia koreensis</name>
    <dbReference type="NCBI Taxonomy" id="284581"/>
    <lineage>
        <taxon>Bacteria</taxon>
        <taxon>Bacillati</taxon>
        <taxon>Bacillota</taxon>
        <taxon>Bacilli</taxon>
        <taxon>Bacillales</taxon>
        <taxon>Bacillaceae</taxon>
        <taxon>Priestia</taxon>
    </lineage>
</organism>
<evidence type="ECO:0000313" key="3">
    <source>
        <dbReference type="Proteomes" id="UP000037558"/>
    </source>
</evidence>
<dbReference type="RefSeq" id="WP_053401979.1">
    <property type="nucleotide sequence ID" value="NZ_JAMAUM010000008.1"/>
</dbReference>
<feature type="transmembrane region" description="Helical" evidence="1">
    <location>
        <begin position="12"/>
        <end position="35"/>
    </location>
</feature>
<protein>
    <submittedName>
        <fullName evidence="2">Uncharacterized protein</fullName>
    </submittedName>
</protein>
<keyword evidence="1" id="KW-0472">Membrane</keyword>
<keyword evidence="3" id="KW-1185">Reference proteome</keyword>
<proteinExistence type="predicted"/>
<feature type="transmembrane region" description="Helical" evidence="1">
    <location>
        <begin position="41"/>
        <end position="62"/>
    </location>
</feature>
<keyword evidence="1" id="KW-1133">Transmembrane helix</keyword>
<reference evidence="3" key="1">
    <citation type="submission" date="2015-08" db="EMBL/GenBank/DDBJ databases">
        <title>Fjat-14210 dsm16467.</title>
        <authorList>
            <person name="Liu B."/>
            <person name="Wang J."/>
            <person name="Zhu Y."/>
            <person name="Liu G."/>
            <person name="Chen Q."/>
            <person name="Chen Z."/>
            <person name="Lan J."/>
            <person name="Che J."/>
            <person name="Ge C."/>
            <person name="Shi H."/>
            <person name="Pan Z."/>
            <person name="Liu X."/>
        </authorList>
    </citation>
    <scope>NUCLEOTIDE SEQUENCE [LARGE SCALE GENOMIC DNA]</scope>
    <source>
        <strain evidence="3">DSM 16467</strain>
    </source>
</reference>
<sequence length="72" mass="8069">MNYSPVNYFTLKAFFIGIFVGAAFITGVTWSLIFGFTGLKVTGIILLAPFAFVAVVCFIWVLRKENITRQNN</sequence>
<evidence type="ECO:0000256" key="1">
    <source>
        <dbReference type="SAM" id="Phobius"/>
    </source>
</evidence>
<dbReference type="PATRIC" id="fig|284581.3.peg.4864"/>
<dbReference type="AlphaFoldDB" id="A0A0M0L0B5"/>
<keyword evidence="1" id="KW-0812">Transmembrane</keyword>
<comment type="caution">
    <text evidence="2">The sequence shown here is derived from an EMBL/GenBank/DDBJ whole genome shotgun (WGS) entry which is preliminary data.</text>
</comment>
<dbReference type="EMBL" id="LILC01000016">
    <property type="protein sequence ID" value="KOO44322.1"/>
    <property type="molecule type" value="Genomic_DNA"/>
</dbReference>
<gene>
    <name evidence="2" type="ORF">AMD01_13660</name>
</gene>